<dbReference type="CDD" id="cd00090">
    <property type="entry name" value="HTH_ARSR"/>
    <property type="match status" value="1"/>
</dbReference>
<accession>A0A5J6QSD7</accession>
<dbReference type="InterPro" id="IPR011991">
    <property type="entry name" value="ArsR-like_HTH"/>
</dbReference>
<dbReference type="GO" id="GO:0043565">
    <property type="term" value="F:sequence-specific DNA binding"/>
    <property type="evidence" value="ECO:0007669"/>
    <property type="project" value="InterPro"/>
</dbReference>
<evidence type="ECO:0000313" key="6">
    <source>
        <dbReference type="Proteomes" id="UP000327179"/>
    </source>
</evidence>
<dbReference type="InterPro" id="IPR036390">
    <property type="entry name" value="WH_DNA-bd_sf"/>
</dbReference>
<evidence type="ECO:0000259" key="4">
    <source>
        <dbReference type="PROSITE" id="PS50956"/>
    </source>
</evidence>
<organism evidence="5 6">
    <name type="scientific">Metapseudomonas lalkuanensis</name>
    <dbReference type="NCBI Taxonomy" id="2604832"/>
    <lineage>
        <taxon>Bacteria</taxon>
        <taxon>Pseudomonadati</taxon>
        <taxon>Pseudomonadota</taxon>
        <taxon>Gammaproteobacteria</taxon>
        <taxon>Pseudomonadales</taxon>
        <taxon>Pseudomonadaceae</taxon>
        <taxon>Metapseudomonas</taxon>
    </lineage>
</organism>
<dbReference type="RefSeq" id="WP_151135773.1">
    <property type="nucleotide sequence ID" value="NZ_CP043311.1"/>
</dbReference>
<dbReference type="GO" id="GO:0006355">
    <property type="term" value="P:regulation of DNA-templated transcription"/>
    <property type="evidence" value="ECO:0007669"/>
    <property type="project" value="UniProtKB-ARBA"/>
</dbReference>
<dbReference type="Gene3D" id="3.30.70.920">
    <property type="match status" value="1"/>
</dbReference>
<reference evidence="5 6" key="1">
    <citation type="submission" date="2019-08" db="EMBL/GenBank/DDBJ databases">
        <title>Whole-genome Sequencing of e-waste polymer degrading bacterium Pseudomonas sp. strain PE08.</title>
        <authorList>
            <person name="Kirdat K."/>
            <person name="Debbarma P."/>
            <person name="Narawade N."/>
            <person name="Suyal D."/>
            <person name="Thorat V."/>
            <person name="Shouche Y."/>
            <person name="Goel R."/>
            <person name="Yadav A."/>
        </authorList>
    </citation>
    <scope>NUCLEOTIDE SEQUENCE [LARGE SCALE GENOMIC DNA]</scope>
    <source>
        <strain evidence="5 6">PE08</strain>
    </source>
</reference>
<evidence type="ECO:0000313" key="5">
    <source>
        <dbReference type="EMBL" id="QEY64281.1"/>
    </source>
</evidence>
<dbReference type="SUPFAM" id="SSF54909">
    <property type="entry name" value="Dimeric alpha+beta barrel"/>
    <property type="match status" value="1"/>
</dbReference>
<dbReference type="Pfam" id="PF01037">
    <property type="entry name" value="AsnC_trans_reg"/>
    <property type="match status" value="1"/>
</dbReference>
<evidence type="ECO:0000256" key="1">
    <source>
        <dbReference type="ARBA" id="ARBA00023015"/>
    </source>
</evidence>
<gene>
    <name evidence="5" type="ORF">FXN65_20290</name>
</gene>
<keyword evidence="6" id="KW-1185">Reference proteome</keyword>
<dbReference type="GO" id="GO:0005829">
    <property type="term" value="C:cytosol"/>
    <property type="evidence" value="ECO:0007669"/>
    <property type="project" value="TreeGrafter"/>
</dbReference>
<dbReference type="InterPro" id="IPR000485">
    <property type="entry name" value="AsnC-type_HTH_dom"/>
</dbReference>
<dbReference type="InterPro" id="IPR019887">
    <property type="entry name" value="Tscrpt_reg_AsnC/Lrp_C"/>
</dbReference>
<keyword evidence="2" id="KW-0238">DNA-binding</keyword>
<feature type="domain" description="HTH asnC-type" evidence="4">
    <location>
        <begin position="7"/>
        <end position="109"/>
    </location>
</feature>
<dbReference type="PRINTS" id="PR00033">
    <property type="entry name" value="HTHASNC"/>
</dbReference>
<dbReference type="AlphaFoldDB" id="A0A5J6QSD7"/>
<evidence type="ECO:0000256" key="2">
    <source>
        <dbReference type="ARBA" id="ARBA00023125"/>
    </source>
</evidence>
<dbReference type="EMBL" id="CP043311">
    <property type="protein sequence ID" value="QEY64281.1"/>
    <property type="molecule type" value="Genomic_DNA"/>
</dbReference>
<keyword evidence="3" id="KW-0804">Transcription</keyword>
<sequence>MEGIVKLDRIDINILVELQKDGRITNVSLADAVGLSASPCLQRVKRLEAAGYISGYSAHLNLAKITESVTVFTEITLSDHKREDFAKFESNIRLVDEVLECHLISGGYDYLARFMTRSIQHYQEVMEGLLDKNIGISKYFSYIVIKSPVLKDGVPLRKLLSQQ</sequence>
<evidence type="ECO:0000256" key="3">
    <source>
        <dbReference type="ARBA" id="ARBA00023163"/>
    </source>
</evidence>
<dbReference type="InterPro" id="IPR011008">
    <property type="entry name" value="Dimeric_a/b-barrel"/>
</dbReference>
<dbReference type="Gene3D" id="1.10.10.10">
    <property type="entry name" value="Winged helix-like DNA-binding domain superfamily/Winged helix DNA-binding domain"/>
    <property type="match status" value="1"/>
</dbReference>
<dbReference type="KEGG" id="plal:FXN65_20290"/>
<dbReference type="PANTHER" id="PTHR30154:SF34">
    <property type="entry name" value="TRANSCRIPTIONAL REGULATOR AZLB"/>
    <property type="match status" value="1"/>
</dbReference>
<dbReference type="PANTHER" id="PTHR30154">
    <property type="entry name" value="LEUCINE-RESPONSIVE REGULATORY PROTEIN"/>
    <property type="match status" value="1"/>
</dbReference>
<dbReference type="GO" id="GO:0043200">
    <property type="term" value="P:response to amino acid"/>
    <property type="evidence" value="ECO:0007669"/>
    <property type="project" value="TreeGrafter"/>
</dbReference>
<dbReference type="InterPro" id="IPR019888">
    <property type="entry name" value="Tscrpt_reg_AsnC-like"/>
</dbReference>
<protein>
    <submittedName>
        <fullName evidence="5">Winged helix-turn-helix transcriptional regulator</fullName>
    </submittedName>
</protein>
<dbReference type="SUPFAM" id="SSF46785">
    <property type="entry name" value="Winged helix' DNA-binding domain"/>
    <property type="match status" value="1"/>
</dbReference>
<keyword evidence="1" id="KW-0805">Transcription regulation</keyword>
<dbReference type="SMART" id="SM00344">
    <property type="entry name" value="HTH_ASNC"/>
    <property type="match status" value="1"/>
</dbReference>
<dbReference type="Proteomes" id="UP000327179">
    <property type="component" value="Chromosome"/>
</dbReference>
<name>A0A5J6QSD7_9GAMM</name>
<dbReference type="Pfam" id="PF13412">
    <property type="entry name" value="HTH_24"/>
    <property type="match status" value="1"/>
</dbReference>
<dbReference type="PROSITE" id="PS50956">
    <property type="entry name" value="HTH_ASNC_2"/>
    <property type="match status" value="1"/>
</dbReference>
<dbReference type="InterPro" id="IPR036388">
    <property type="entry name" value="WH-like_DNA-bd_sf"/>
</dbReference>
<proteinExistence type="predicted"/>